<dbReference type="GO" id="GO:0000976">
    <property type="term" value="F:transcription cis-regulatory region binding"/>
    <property type="evidence" value="ECO:0007669"/>
    <property type="project" value="TreeGrafter"/>
</dbReference>
<proteinExistence type="predicted"/>
<dbReference type="PANTHER" id="PTHR30055:SF148">
    <property type="entry name" value="TETR-FAMILY TRANSCRIPTIONAL REGULATOR"/>
    <property type="match status" value="1"/>
</dbReference>
<dbReference type="PROSITE" id="PS50977">
    <property type="entry name" value="HTH_TETR_2"/>
    <property type="match status" value="1"/>
</dbReference>
<protein>
    <submittedName>
        <fullName evidence="7">TetR/AcrR family transcriptional regulator</fullName>
    </submittedName>
</protein>
<keyword evidence="3" id="KW-0804">Transcription</keyword>
<dbReference type="InterPro" id="IPR009057">
    <property type="entry name" value="Homeodomain-like_sf"/>
</dbReference>
<keyword evidence="8" id="KW-1185">Reference proteome</keyword>
<dbReference type="Gene3D" id="1.10.10.60">
    <property type="entry name" value="Homeodomain-like"/>
    <property type="match status" value="1"/>
</dbReference>
<dbReference type="InterPro" id="IPR001647">
    <property type="entry name" value="HTH_TetR"/>
</dbReference>
<dbReference type="OrthoDB" id="9796019at2"/>
<organism evidence="7 8">
    <name type="scientific">Dactylosporangium aurantiacum</name>
    <dbReference type="NCBI Taxonomy" id="35754"/>
    <lineage>
        <taxon>Bacteria</taxon>
        <taxon>Bacillati</taxon>
        <taxon>Actinomycetota</taxon>
        <taxon>Actinomycetes</taxon>
        <taxon>Micromonosporales</taxon>
        <taxon>Micromonosporaceae</taxon>
        <taxon>Dactylosporangium</taxon>
    </lineage>
</organism>
<dbReference type="Pfam" id="PF16859">
    <property type="entry name" value="TetR_C_11"/>
    <property type="match status" value="1"/>
</dbReference>
<evidence type="ECO:0000259" key="6">
    <source>
        <dbReference type="PROSITE" id="PS50977"/>
    </source>
</evidence>
<gene>
    <name evidence="7" type="ORF">Daura_40925</name>
</gene>
<dbReference type="GO" id="GO:0003700">
    <property type="term" value="F:DNA-binding transcription factor activity"/>
    <property type="evidence" value="ECO:0007669"/>
    <property type="project" value="TreeGrafter"/>
</dbReference>
<keyword evidence="1" id="KW-0805">Transcription regulation</keyword>
<dbReference type="Proteomes" id="UP001058003">
    <property type="component" value="Chromosome"/>
</dbReference>
<evidence type="ECO:0000256" key="5">
    <source>
        <dbReference type="SAM" id="MobiDB-lite"/>
    </source>
</evidence>
<dbReference type="Pfam" id="PF00440">
    <property type="entry name" value="TetR_N"/>
    <property type="match status" value="1"/>
</dbReference>
<evidence type="ECO:0000256" key="1">
    <source>
        <dbReference type="ARBA" id="ARBA00023015"/>
    </source>
</evidence>
<dbReference type="InterPro" id="IPR011075">
    <property type="entry name" value="TetR_C"/>
</dbReference>
<feature type="DNA-binding region" description="H-T-H motif" evidence="4">
    <location>
        <begin position="50"/>
        <end position="69"/>
    </location>
</feature>
<accession>A0A9Q9IBC5</accession>
<sequence length="207" mass="22366">METMTTASVDVVADQDRKGPGRPRSARADEAIIEAVMDLLSGGQSADAISIEAVAAKAGVGKATIYRRWPNKEALLIDAVTAMKGPSPELAGESVRGDLVTLIAGMRTKRMDHYGKVTACLLPQLAKGEEMHRVYQGVIEPRREVMRGVLRRGIASGELRADLDIELTLLMLSGPTLAQNILRWNPNVADEQFAERLVDAVLRGAHA</sequence>
<reference evidence="7" key="1">
    <citation type="submission" date="2021-04" db="EMBL/GenBank/DDBJ databases">
        <title>Dactylosporangium aurantiacum NRRL B-8018 full assembly.</title>
        <authorList>
            <person name="Hartkoorn R.C."/>
            <person name="Beaudoing E."/>
            <person name="Hot D."/>
        </authorList>
    </citation>
    <scope>NUCLEOTIDE SEQUENCE</scope>
    <source>
        <strain evidence="7">NRRL B-8018</strain>
    </source>
</reference>
<feature type="domain" description="HTH tetR-type" evidence="6">
    <location>
        <begin position="26"/>
        <end position="87"/>
    </location>
</feature>
<name>A0A9Q9IBC5_9ACTN</name>
<evidence type="ECO:0000313" key="8">
    <source>
        <dbReference type="Proteomes" id="UP001058003"/>
    </source>
</evidence>
<evidence type="ECO:0000313" key="7">
    <source>
        <dbReference type="EMBL" id="UWZ52907.1"/>
    </source>
</evidence>
<dbReference type="Gene3D" id="1.10.357.10">
    <property type="entry name" value="Tetracycline Repressor, domain 2"/>
    <property type="match status" value="1"/>
</dbReference>
<dbReference type="SUPFAM" id="SSF46689">
    <property type="entry name" value="Homeodomain-like"/>
    <property type="match status" value="1"/>
</dbReference>
<evidence type="ECO:0000256" key="4">
    <source>
        <dbReference type="PROSITE-ProRule" id="PRU00335"/>
    </source>
</evidence>
<dbReference type="PANTHER" id="PTHR30055">
    <property type="entry name" value="HTH-TYPE TRANSCRIPTIONAL REGULATOR RUTR"/>
    <property type="match status" value="1"/>
</dbReference>
<keyword evidence="2 4" id="KW-0238">DNA-binding</keyword>
<dbReference type="KEGG" id="daur:Daura_40925"/>
<evidence type="ECO:0000256" key="2">
    <source>
        <dbReference type="ARBA" id="ARBA00023125"/>
    </source>
</evidence>
<dbReference type="EMBL" id="CP073767">
    <property type="protein sequence ID" value="UWZ52907.1"/>
    <property type="molecule type" value="Genomic_DNA"/>
</dbReference>
<dbReference type="InterPro" id="IPR050109">
    <property type="entry name" value="HTH-type_TetR-like_transc_reg"/>
</dbReference>
<feature type="region of interest" description="Disordered" evidence="5">
    <location>
        <begin position="1"/>
        <end position="26"/>
    </location>
</feature>
<dbReference type="AlphaFoldDB" id="A0A9Q9IBC5"/>
<dbReference type="InterPro" id="IPR036271">
    <property type="entry name" value="Tet_transcr_reg_TetR-rel_C_sf"/>
</dbReference>
<evidence type="ECO:0000256" key="3">
    <source>
        <dbReference type="ARBA" id="ARBA00023163"/>
    </source>
</evidence>
<dbReference type="SUPFAM" id="SSF48498">
    <property type="entry name" value="Tetracyclin repressor-like, C-terminal domain"/>
    <property type="match status" value="1"/>
</dbReference>